<feature type="transmembrane region" description="Helical" evidence="1">
    <location>
        <begin position="131"/>
        <end position="151"/>
    </location>
</feature>
<proteinExistence type="predicted"/>
<dbReference type="EMBL" id="JACIJN010000004">
    <property type="protein sequence ID" value="MBB5725755.1"/>
    <property type="molecule type" value="Genomic_DNA"/>
</dbReference>
<feature type="transmembrane region" description="Helical" evidence="1">
    <location>
        <begin position="86"/>
        <end position="111"/>
    </location>
</feature>
<feature type="domain" description="CAAX prenyl protease 2/Lysostaphin resistance protein A-like" evidence="2">
    <location>
        <begin position="134"/>
        <end position="222"/>
    </location>
</feature>
<reference evidence="4 5" key="2">
    <citation type="submission" date="2020-08" db="EMBL/GenBank/DDBJ databases">
        <title>The Agave Microbiome: Exploring the role of microbial communities in plant adaptations to desert environments.</title>
        <authorList>
            <person name="Partida-Martinez L.P."/>
        </authorList>
    </citation>
    <scope>NUCLEOTIDE SEQUENCE [LARGE SCALE GENOMIC DNA]</scope>
    <source>
        <strain evidence="4 5">AS3.13</strain>
    </source>
</reference>
<evidence type="ECO:0000313" key="6">
    <source>
        <dbReference type="Proteomes" id="UP000560131"/>
    </source>
</evidence>
<dbReference type="GO" id="GO:0006508">
    <property type="term" value="P:proteolysis"/>
    <property type="evidence" value="ECO:0007669"/>
    <property type="project" value="UniProtKB-KW"/>
</dbReference>
<feature type="transmembrane region" description="Helical" evidence="1">
    <location>
        <begin position="46"/>
        <end position="65"/>
    </location>
</feature>
<evidence type="ECO:0000313" key="4">
    <source>
        <dbReference type="EMBL" id="MBB6506475.1"/>
    </source>
</evidence>
<keyword evidence="1" id="KW-0472">Membrane</keyword>
<dbReference type="RefSeq" id="WP_184035688.1">
    <property type="nucleotide sequence ID" value="NZ_BAABAR010000004.1"/>
</dbReference>
<keyword evidence="4" id="KW-0645">Protease</keyword>
<organism evidence="4 5">
    <name type="scientific">Sphingomonas endophytica</name>
    <dbReference type="NCBI Taxonomy" id="869719"/>
    <lineage>
        <taxon>Bacteria</taxon>
        <taxon>Pseudomonadati</taxon>
        <taxon>Pseudomonadota</taxon>
        <taxon>Alphaproteobacteria</taxon>
        <taxon>Sphingomonadales</taxon>
        <taxon>Sphingomonadaceae</taxon>
        <taxon>Sphingomonas</taxon>
    </lineage>
</organism>
<keyword evidence="4" id="KW-0378">Hydrolase</keyword>
<dbReference type="InterPro" id="IPR003675">
    <property type="entry name" value="Rce1/LyrA-like_dom"/>
</dbReference>
<reference evidence="4 5" key="3">
    <citation type="submission" date="2020-08" db="EMBL/GenBank/DDBJ databases">
        <authorList>
            <person name="Partida-Martinez L."/>
            <person name="Huntemann M."/>
            <person name="Clum A."/>
            <person name="Wang J."/>
            <person name="Palaniappan K."/>
            <person name="Ritter S."/>
            <person name="Chen I.-M."/>
            <person name="Stamatis D."/>
            <person name="Reddy T."/>
            <person name="O'Malley R."/>
            <person name="Daum C."/>
            <person name="Shapiro N."/>
            <person name="Ivanova N."/>
            <person name="Kyrpides N."/>
            <person name="Woyke T."/>
        </authorList>
    </citation>
    <scope>NUCLEOTIDE SEQUENCE [LARGE SCALE GENOMIC DNA]</scope>
    <source>
        <strain evidence="4 5">AS3.13</strain>
    </source>
</reference>
<feature type="transmembrane region" description="Helical" evidence="1">
    <location>
        <begin position="187"/>
        <end position="206"/>
    </location>
</feature>
<dbReference type="AlphaFoldDB" id="A0A7X0JFS8"/>
<keyword evidence="1" id="KW-0812">Transmembrane</keyword>
<reference evidence="3 6" key="1">
    <citation type="submission" date="2020-08" db="EMBL/GenBank/DDBJ databases">
        <title>Genomic Encyclopedia of Type Strains, Phase IV (KMG-IV): sequencing the most valuable type-strain genomes for metagenomic binning, comparative biology and taxonomic classification.</title>
        <authorList>
            <person name="Goeker M."/>
        </authorList>
    </citation>
    <scope>NUCLEOTIDE SEQUENCE [LARGE SCALE GENOMIC DNA]</scope>
    <source>
        <strain evidence="3 6">DSM 101535</strain>
    </source>
</reference>
<dbReference type="EMBL" id="JACHBT010000024">
    <property type="protein sequence ID" value="MBB6506475.1"/>
    <property type="molecule type" value="Genomic_DNA"/>
</dbReference>
<evidence type="ECO:0000313" key="5">
    <source>
        <dbReference type="Proteomes" id="UP000522313"/>
    </source>
</evidence>
<evidence type="ECO:0000259" key="2">
    <source>
        <dbReference type="Pfam" id="PF02517"/>
    </source>
</evidence>
<sequence length="243" mass="25665">MIVAAAALAVALASLALLLHGARFGYWPRPPAVARGAVRHRWFARLALRALVHFGAVAVLLLAVLDRLDAIARFPPELRSARAPAVAWIGQPGWPPLALGALGGVVIAALLERRGRRVTVGDLRAVTPMRGAELGWGVLLAIVAGVTEELFFRLLLPLLIAIVSGSALLGFAGTTAAFGYAHRYQGWRGVIGTVIAGVLLALVYLVSGRLWAAMLVHAAIDLNGLVLRPMLAGRWLASPSLRA</sequence>
<feature type="transmembrane region" description="Helical" evidence="1">
    <location>
        <begin position="158"/>
        <end position="181"/>
    </location>
</feature>
<evidence type="ECO:0000256" key="1">
    <source>
        <dbReference type="SAM" id="Phobius"/>
    </source>
</evidence>
<dbReference type="Proteomes" id="UP000522313">
    <property type="component" value="Unassembled WGS sequence"/>
</dbReference>
<comment type="caution">
    <text evidence="4">The sequence shown here is derived from an EMBL/GenBank/DDBJ whole genome shotgun (WGS) entry which is preliminary data.</text>
</comment>
<dbReference type="Proteomes" id="UP000560131">
    <property type="component" value="Unassembled WGS sequence"/>
</dbReference>
<dbReference type="Pfam" id="PF02517">
    <property type="entry name" value="Rce1-like"/>
    <property type="match status" value="1"/>
</dbReference>
<name>A0A7X0JFS8_9SPHN</name>
<evidence type="ECO:0000313" key="3">
    <source>
        <dbReference type="EMBL" id="MBB5725755.1"/>
    </source>
</evidence>
<dbReference type="GO" id="GO:0080120">
    <property type="term" value="P:CAAX-box protein maturation"/>
    <property type="evidence" value="ECO:0007669"/>
    <property type="project" value="UniProtKB-ARBA"/>
</dbReference>
<keyword evidence="6" id="KW-1185">Reference proteome</keyword>
<protein>
    <submittedName>
        <fullName evidence="4">Membrane protease YdiL (CAAX protease family)</fullName>
    </submittedName>
</protein>
<gene>
    <name evidence="4" type="ORF">F4693_003478</name>
    <name evidence="3" type="ORF">FHS97_001681</name>
</gene>
<keyword evidence="1" id="KW-1133">Transmembrane helix</keyword>
<accession>A0A7X0JFS8</accession>
<dbReference type="GO" id="GO:0004175">
    <property type="term" value="F:endopeptidase activity"/>
    <property type="evidence" value="ECO:0007669"/>
    <property type="project" value="UniProtKB-ARBA"/>
</dbReference>